<dbReference type="AlphaFoldDB" id="Q9RV87"/>
<dbReference type="EnsemblBacteria" id="AAF10716">
    <property type="protein sequence ID" value="AAF10716"/>
    <property type="gene ID" value="DR_1142"/>
</dbReference>
<dbReference type="EMBL" id="AE000513">
    <property type="protein sequence ID" value="AAF10716.1"/>
    <property type="molecule type" value="Genomic_DNA"/>
</dbReference>
<reference evidence="2 3" key="1">
    <citation type="journal article" date="1999" name="Science">
        <title>Genome sequence of the radioresistant bacterium Deinococcus radiodurans R1.</title>
        <authorList>
            <person name="White O."/>
            <person name="Eisen J.A."/>
            <person name="Heidelberg J.F."/>
            <person name="Hickey E.K."/>
            <person name="Peterson J.D."/>
            <person name="Dodson R.J."/>
            <person name="Haft D.H."/>
            <person name="Gwinn M.L."/>
            <person name="Nelson W.C."/>
            <person name="Richardson D.L."/>
            <person name="Moffat K.S."/>
            <person name="Qin H."/>
            <person name="Jiang L."/>
            <person name="Pamphile W."/>
            <person name="Crosby M."/>
            <person name="Shen M."/>
            <person name="Vamathevan J.J."/>
            <person name="Lam P."/>
            <person name="McDonald L."/>
            <person name="Utterback T."/>
            <person name="Zalewski C."/>
            <person name="Makarova K.S."/>
            <person name="Aravind L."/>
            <person name="Daly M.J."/>
            <person name="Minton K.W."/>
            <person name="Fleischmann R.D."/>
            <person name="Ketchum K.A."/>
            <person name="Nelson K.E."/>
            <person name="Salzberg S."/>
            <person name="Smith H.O."/>
            <person name="Venter J.C."/>
            <person name="Fraser C.M."/>
        </authorList>
    </citation>
    <scope>NUCLEOTIDE SEQUENCE [LARGE SCALE GENOMIC DNA]</scope>
    <source>
        <strain evidence="3">ATCC 13939 / DSM 20539 / JCM 16871 / LMG 4051 / NBRC 15346 / NCIMB 9279 / R1 / VKM B-1422</strain>
    </source>
</reference>
<keyword evidence="1" id="KW-0812">Transmembrane</keyword>
<dbReference type="KEGG" id="dra:DR_1142"/>
<evidence type="ECO:0000256" key="1">
    <source>
        <dbReference type="SAM" id="Phobius"/>
    </source>
</evidence>
<dbReference type="HOGENOM" id="CLU_568287_0_0_0"/>
<keyword evidence="1" id="KW-1133">Transmembrane helix</keyword>
<dbReference type="STRING" id="243230.DR_1142"/>
<gene>
    <name evidence="2" type="ordered locus">DR_1142</name>
</gene>
<accession>Q9RV87</accession>
<proteinExistence type="predicted"/>
<dbReference type="InParanoid" id="Q9RV87"/>
<feature type="transmembrane region" description="Helical" evidence="1">
    <location>
        <begin position="198"/>
        <end position="219"/>
    </location>
</feature>
<evidence type="ECO:0000313" key="3">
    <source>
        <dbReference type="Proteomes" id="UP000002524"/>
    </source>
</evidence>
<protein>
    <submittedName>
        <fullName evidence="2">Uncharacterized protein</fullName>
    </submittedName>
</protein>
<name>Q9RV87_DEIRA</name>
<organism evidence="2 3">
    <name type="scientific">Deinococcus radiodurans (strain ATCC 13939 / DSM 20539 / JCM 16871 / CCUG 27074 / LMG 4051 / NBRC 15346 / NCIMB 9279 / VKM B-1422 / R1)</name>
    <dbReference type="NCBI Taxonomy" id="243230"/>
    <lineage>
        <taxon>Bacteria</taxon>
        <taxon>Thermotogati</taxon>
        <taxon>Deinococcota</taxon>
        <taxon>Deinococci</taxon>
        <taxon>Deinococcales</taxon>
        <taxon>Deinococcaceae</taxon>
        <taxon>Deinococcus</taxon>
    </lineage>
</organism>
<sequence length="480" mass="49365">MSSSCGSTVRRFDLLLFARGAVPDTKRPSTKKGHPPARKVAPFGLLRSVLALALGFGLLHRQFLEGAEAAGVGLPLDGLDREVLHLAAGGADLLGQLLGADAEQVEAGLGALDALLVDAALAFDVLFLQLGPHAGLPGADAVALGFGALEGGFALGGQGGGALGDFAPLLLAFRQLGFQAIPLALLGVKPLGAGAGQFGLLGAVGLVVEAAVEVALVAVVGRVALAGGPGGEVALGRSAFAGVLLVFPLALARFPFLGGGRLLRFELGARGFGGGIVLGEQVTQRVFARRQAVEVTQRLAFGLRQLEHTLEPGGLGAELLGQLRQRARRPGLKLGEQPERDGHAARRFARLCRQFAAGFLHRAFGGGLLLDHLLLCHLLLSLAHFLVFLGELALEGAELTFELAVLLNQVVEGFEDFGLGGAVGGAFDAHASLLLVLAVVKARVARFWVCSLTRCCWACNSATCASAAATAACSESRCSS</sequence>
<dbReference type="PIR" id="E75433">
    <property type="entry name" value="E75433"/>
</dbReference>
<evidence type="ECO:0000313" key="2">
    <source>
        <dbReference type="EMBL" id="AAF10716.1"/>
    </source>
</evidence>
<keyword evidence="3" id="KW-1185">Reference proteome</keyword>
<dbReference type="PaxDb" id="243230-DR_1142"/>
<feature type="transmembrane region" description="Helical" evidence="1">
    <location>
        <begin position="239"/>
        <end position="256"/>
    </location>
</feature>
<dbReference type="Proteomes" id="UP000002524">
    <property type="component" value="Chromosome 1"/>
</dbReference>
<keyword evidence="1" id="KW-0472">Membrane</keyword>